<accession>A0AAW2H0L2</accession>
<evidence type="ECO:0000256" key="1">
    <source>
        <dbReference type="SAM" id="MobiDB-lite"/>
    </source>
</evidence>
<feature type="compositionally biased region" description="Basic and acidic residues" evidence="1">
    <location>
        <begin position="11"/>
        <end position="30"/>
    </location>
</feature>
<dbReference type="EMBL" id="JADYXP020000001">
    <property type="protein sequence ID" value="KAL0133082.1"/>
    <property type="molecule type" value="Genomic_DNA"/>
</dbReference>
<organism evidence="2 3">
    <name type="scientific">Cardiocondyla obscurior</name>
    <dbReference type="NCBI Taxonomy" id="286306"/>
    <lineage>
        <taxon>Eukaryota</taxon>
        <taxon>Metazoa</taxon>
        <taxon>Ecdysozoa</taxon>
        <taxon>Arthropoda</taxon>
        <taxon>Hexapoda</taxon>
        <taxon>Insecta</taxon>
        <taxon>Pterygota</taxon>
        <taxon>Neoptera</taxon>
        <taxon>Endopterygota</taxon>
        <taxon>Hymenoptera</taxon>
        <taxon>Apocrita</taxon>
        <taxon>Aculeata</taxon>
        <taxon>Formicoidea</taxon>
        <taxon>Formicidae</taxon>
        <taxon>Myrmicinae</taxon>
        <taxon>Cardiocondyla</taxon>
    </lineage>
</organism>
<keyword evidence="3" id="KW-1185">Reference proteome</keyword>
<protein>
    <submittedName>
        <fullName evidence="2">Uncharacterized protein</fullName>
    </submittedName>
</protein>
<feature type="region of interest" description="Disordered" evidence="1">
    <location>
        <begin position="1"/>
        <end position="65"/>
    </location>
</feature>
<dbReference type="Proteomes" id="UP001430953">
    <property type="component" value="Unassembled WGS sequence"/>
</dbReference>
<gene>
    <name evidence="2" type="ORF">PUN28_000685</name>
</gene>
<comment type="caution">
    <text evidence="2">The sequence shown here is derived from an EMBL/GenBank/DDBJ whole genome shotgun (WGS) entry which is preliminary data.</text>
</comment>
<proteinExistence type="predicted"/>
<sequence length="65" mass="7673">MHPCTPCTMKTSRERERERERERKREKELGHLSLQAQTRASFRPAVCDRRRRGTANYSTPLVEAT</sequence>
<evidence type="ECO:0000313" key="3">
    <source>
        <dbReference type="Proteomes" id="UP001430953"/>
    </source>
</evidence>
<dbReference type="AlphaFoldDB" id="A0AAW2H0L2"/>
<name>A0AAW2H0L2_9HYME</name>
<evidence type="ECO:0000313" key="2">
    <source>
        <dbReference type="EMBL" id="KAL0133082.1"/>
    </source>
</evidence>
<reference evidence="2 3" key="1">
    <citation type="submission" date="2023-03" db="EMBL/GenBank/DDBJ databases">
        <title>High recombination rates correlate with genetic variation in Cardiocondyla obscurior ants.</title>
        <authorList>
            <person name="Errbii M."/>
        </authorList>
    </citation>
    <scope>NUCLEOTIDE SEQUENCE [LARGE SCALE GENOMIC DNA]</scope>
    <source>
        <strain evidence="2">Alpha-2009</strain>
        <tissue evidence="2">Whole body</tissue>
    </source>
</reference>